<gene>
    <name evidence="3" type="ORF">A3A05_01965</name>
</gene>
<feature type="transmembrane region" description="Helical" evidence="1">
    <location>
        <begin position="88"/>
        <end position="106"/>
    </location>
</feature>
<dbReference type="STRING" id="1801774.A3A05_01965"/>
<comment type="caution">
    <text evidence="3">The sequence shown here is derived from an EMBL/GenBank/DDBJ whole genome shotgun (WGS) entry which is preliminary data.</text>
</comment>
<evidence type="ECO:0000256" key="2">
    <source>
        <dbReference type="SAM" id="SignalP"/>
    </source>
</evidence>
<evidence type="ECO:0000313" key="3">
    <source>
        <dbReference type="EMBL" id="OGI86329.1"/>
    </source>
</evidence>
<dbReference type="EMBL" id="MFUY01000009">
    <property type="protein sequence ID" value="OGI86329.1"/>
    <property type="molecule type" value="Genomic_DNA"/>
</dbReference>
<feature type="transmembrane region" description="Helical" evidence="1">
    <location>
        <begin position="50"/>
        <end position="76"/>
    </location>
</feature>
<dbReference type="InterPro" id="IPR043993">
    <property type="entry name" value="T4SS_pilin"/>
</dbReference>
<sequence>MKKKLMVLSGFVLSLTPVVVLAQTTGGRTCAINPNQITTIQNLLCKLSEIFGAVIPVLIGLGVILFVWGVVMYVLASEEEAKKAGRDRMIYGIIGLAVIIGLWGLVRILTNTFGVDNAGDITFPTISP</sequence>
<organism evidence="3 4">
    <name type="scientific">Candidatus Nomurabacteria bacterium RIFCSPLOWO2_01_FULL_41_12</name>
    <dbReference type="NCBI Taxonomy" id="1801774"/>
    <lineage>
        <taxon>Bacteria</taxon>
        <taxon>Candidatus Nomuraibacteriota</taxon>
    </lineage>
</organism>
<keyword evidence="2" id="KW-0732">Signal</keyword>
<name>A0A1F6WWS4_9BACT</name>
<feature type="signal peptide" evidence="2">
    <location>
        <begin position="1"/>
        <end position="22"/>
    </location>
</feature>
<proteinExistence type="predicted"/>
<accession>A0A1F6WWS4</accession>
<dbReference type="AlphaFoldDB" id="A0A1F6WWS4"/>
<evidence type="ECO:0000256" key="1">
    <source>
        <dbReference type="SAM" id="Phobius"/>
    </source>
</evidence>
<evidence type="ECO:0000313" key="4">
    <source>
        <dbReference type="Proteomes" id="UP000176187"/>
    </source>
</evidence>
<feature type="chain" id="PRO_5009527383" description="DUF4190 domain-containing protein" evidence="2">
    <location>
        <begin position="23"/>
        <end position="128"/>
    </location>
</feature>
<reference evidence="3 4" key="1">
    <citation type="journal article" date="2016" name="Nat. Commun.">
        <title>Thousands of microbial genomes shed light on interconnected biogeochemical processes in an aquifer system.</title>
        <authorList>
            <person name="Anantharaman K."/>
            <person name="Brown C.T."/>
            <person name="Hug L.A."/>
            <person name="Sharon I."/>
            <person name="Castelle C.J."/>
            <person name="Probst A.J."/>
            <person name="Thomas B.C."/>
            <person name="Singh A."/>
            <person name="Wilkins M.J."/>
            <person name="Karaoz U."/>
            <person name="Brodie E.L."/>
            <person name="Williams K.H."/>
            <person name="Hubbard S.S."/>
            <person name="Banfield J.F."/>
        </authorList>
    </citation>
    <scope>NUCLEOTIDE SEQUENCE [LARGE SCALE GENOMIC DNA]</scope>
</reference>
<evidence type="ECO:0008006" key="5">
    <source>
        <dbReference type="Google" id="ProtNLM"/>
    </source>
</evidence>
<keyword evidence="1" id="KW-1133">Transmembrane helix</keyword>
<protein>
    <recommendedName>
        <fullName evidence="5">DUF4190 domain-containing protein</fullName>
    </recommendedName>
</protein>
<dbReference type="Pfam" id="PF18895">
    <property type="entry name" value="T4SS_pilin"/>
    <property type="match status" value="1"/>
</dbReference>
<keyword evidence="1" id="KW-0472">Membrane</keyword>
<keyword evidence="1" id="KW-0812">Transmembrane</keyword>
<dbReference type="Proteomes" id="UP000176187">
    <property type="component" value="Unassembled WGS sequence"/>
</dbReference>